<dbReference type="GO" id="GO:0043186">
    <property type="term" value="C:P granule"/>
    <property type="evidence" value="ECO:0007669"/>
    <property type="project" value="UniProtKB-ARBA"/>
</dbReference>
<evidence type="ECO:0000256" key="2">
    <source>
        <dbReference type="ARBA" id="ARBA00022737"/>
    </source>
</evidence>
<feature type="domain" description="C3H1-type" evidence="6">
    <location>
        <begin position="105"/>
        <end position="133"/>
    </location>
</feature>
<evidence type="ECO:0000313" key="7">
    <source>
        <dbReference type="EMBL" id="CAB3401818.1"/>
    </source>
</evidence>
<dbReference type="InterPro" id="IPR045877">
    <property type="entry name" value="ZFP36-like"/>
</dbReference>
<dbReference type="EMBL" id="CADEPM010000003">
    <property type="protein sequence ID" value="CAB3401818.1"/>
    <property type="molecule type" value="Genomic_DNA"/>
</dbReference>
<keyword evidence="4 5" id="KW-0862">Zinc</keyword>
<dbReference type="GO" id="GO:0003730">
    <property type="term" value="F:mRNA 3'-UTR binding"/>
    <property type="evidence" value="ECO:0007669"/>
    <property type="project" value="TreeGrafter"/>
</dbReference>
<dbReference type="PROSITE" id="PS50103">
    <property type="entry name" value="ZF_C3H1"/>
    <property type="match status" value="2"/>
</dbReference>
<dbReference type="SUPFAM" id="SSF90229">
    <property type="entry name" value="CCCH zinc finger"/>
    <property type="match status" value="2"/>
</dbReference>
<organism evidence="7 8">
    <name type="scientific">Caenorhabditis bovis</name>
    <dbReference type="NCBI Taxonomy" id="2654633"/>
    <lineage>
        <taxon>Eukaryota</taxon>
        <taxon>Metazoa</taxon>
        <taxon>Ecdysozoa</taxon>
        <taxon>Nematoda</taxon>
        <taxon>Chromadorea</taxon>
        <taxon>Rhabditida</taxon>
        <taxon>Rhabditina</taxon>
        <taxon>Rhabditomorpha</taxon>
        <taxon>Rhabditoidea</taxon>
        <taxon>Rhabditidae</taxon>
        <taxon>Peloderinae</taxon>
        <taxon>Caenorhabditis</taxon>
    </lineage>
</organism>
<dbReference type="GO" id="GO:0008270">
    <property type="term" value="F:zinc ion binding"/>
    <property type="evidence" value="ECO:0007669"/>
    <property type="project" value="UniProtKB-KW"/>
</dbReference>
<feature type="zinc finger region" description="C3H1-type" evidence="5">
    <location>
        <begin position="147"/>
        <end position="175"/>
    </location>
</feature>
<dbReference type="SMART" id="SM00356">
    <property type="entry name" value="ZnF_C3H1"/>
    <property type="match status" value="2"/>
</dbReference>
<proteinExistence type="predicted"/>
<dbReference type="GO" id="GO:0005829">
    <property type="term" value="C:cytosol"/>
    <property type="evidence" value="ECO:0007669"/>
    <property type="project" value="TreeGrafter"/>
</dbReference>
<dbReference type="Proteomes" id="UP000494206">
    <property type="component" value="Unassembled WGS sequence"/>
</dbReference>
<accession>A0A8S1EP66</accession>
<evidence type="ECO:0000256" key="1">
    <source>
        <dbReference type="ARBA" id="ARBA00022723"/>
    </source>
</evidence>
<feature type="domain" description="C3H1-type" evidence="6">
    <location>
        <begin position="147"/>
        <end position="175"/>
    </location>
</feature>
<dbReference type="FunFam" id="4.10.1000.10:FF:000001">
    <property type="entry name" value="zinc finger CCCH domain-containing protein 15-like"/>
    <property type="match status" value="1"/>
</dbReference>
<dbReference type="OrthoDB" id="410307at2759"/>
<name>A0A8S1EP66_9PELO</name>
<dbReference type="FunFam" id="4.10.1000.10:FF:000018">
    <property type="entry name" value="Zinc finger protein"/>
    <property type="match status" value="1"/>
</dbReference>
<evidence type="ECO:0000256" key="5">
    <source>
        <dbReference type="PROSITE-ProRule" id="PRU00723"/>
    </source>
</evidence>
<evidence type="ECO:0000313" key="8">
    <source>
        <dbReference type="Proteomes" id="UP000494206"/>
    </source>
</evidence>
<dbReference type="GO" id="GO:0030154">
    <property type="term" value="P:cell differentiation"/>
    <property type="evidence" value="ECO:0007669"/>
    <property type="project" value="UniProtKB-ARBA"/>
</dbReference>
<comment type="caution">
    <text evidence="7">The sequence shown here is derived from an EMBL/GenBank/DDBJ whole genome shotgun (WGS) entry which is preliminary data.</text>
</comment>
<gene>
    <name evidence="7" type="ORF">CBOVIS_LOCUS4511</name>
</gene>
<evidence type="ECO:0000259" key="6">
    <source>
        <dbReference type="PROSITE" id="PS50103"/>
    </source>
</evidence>
<dbReference type="Pfam" id="PF00642">
    <property type="entry name" value="zf-CCCH"/>
    <property type="match status" value="2"/>
</dbReference>
<dbReference type="GO" id="GO:0080090">
    <property type="term" value="P:regulation of primary metabolic process"/>
    <property type="evidence" value="ECO:0007669"/>
    <property type="project" value="UniProtKB-ARBA"/>
</dbReference>
<keyword evidence="1 5" id="KW-0479">Metal-binding</keyword>
<dbReference type="PANTHER" id="PTHR12547">
    <property type="entry name" value="CCCH ZINC FINGER/TIS11-RELATED"/>
    <property type="match status" value="1"/>
</dbReference>
<keyword evidence="3 5" id="KW-0863">Zinc-finger</keyword>
<sequence length="259" mass="30333">MMESTLAQQMDRLNRQTFDNSYNSSIMNATCPAAIQFSDSSLNKSMSMRQENFSKGQREDAEPIRVFNESIMTTNLHNAIISQDRDVLPDEIRETLIKKRRKDEAYKTALCDAYRKTKQCSYGENCRFAHGIEELRLAHPRGRIHPKYKTVLCENFSKNGICKYGERCQFIHSSRVMPPAMMDYFANLTLQANIMAPLPQYQTYPYQQQQHQQTQQLNSQALRRPMNHMNHTFNAEMDNFCGLTNHQNHKMFDSFYTNR</sequence>
<dbReference type="InterPro" id="IPR000571">
    <property type="entry name" value="Znf_CCCH"/>
</dbReference>
<dbReference type="AlphaFoldDB" id="A0A8S1EP66"/>
<reference evidence="7 8" key="1">
    <citation type="submission" date="2020-04" db="EMBL/GenBank/DDBJ databases">
        <authorList>
            <person name="Laetsch R D."/>
            <person name="Stevens L."/>
            <person name="Kumar S."/>
            <person name="Blaxter L. M."/>
        </authorList>
    </citation>
    <scope>NUCLEOTIDE SEQUENCE [LARGE SCALE GENOMIC DNA]</scope>
</reference>
<dbReference type="Gene3D" id="4.10.1000.10">
    <property type="entry name" value="Zinc finger, CCCH-type"/>
    <property type="match status" value="2"/>
</dbReference>
<evidence type="ECO:0000256" key="4">
    <source>
        <dbReference type="ARBA" id="ARBA00022833"/>
    </source>
</evidence>
<dbReference type="PANTHER" id="PTHR12547:SF144">
    <property type="entry name" value="C3H1-TYPE DOMAIN-CONTAINING PROTEIN"/>
    <property type="match status" value="1"/>
</dbReference>
<keyword evidence="2" id="KW-0677">Repeat</keyword>
<feature type="zinc finger region" description="C3H1-type" evidence="5">
    <location>
        <begin position="105"/>
        <end position="133"/>
    </location>
</feature>
<evidence type="ECO:0000256" key="3">
    <source>
        <dbReference type="ARBA" id="ARBA00022771"/>
    </source>
</evidence>
<keyword evidence="8" id="KW-1185">Reference proteome</keyword>
<dbReference type="InterPro" id="IPR036855">
    <property type="entry name" value="Znf_CCCH_sf"/>
</dbReference>
<protein>
    <recommendedName>
        <fullName evidence="6">C3H1-type domain-containing protein</fullName>
    </recommendedName>
</protein>
<dbReference type="GO" id="GO:0010468">
    <property type="term" value="P:regulation of gene expression"/>
    <property type="evidence" value="ECO:0007669"/>
    <property type="project" value="UniProtKB-ARBA"/>
</dbReference>